<organism evidence="1 2">
    <name type="scientific">Halocatena marina</name>
    <dbReference type="NCBI Taxonomy" id="2934937"/>
    <lineage>
        <taxon>Archaea</taxon>
        <taxon>Methanobacteriati</taxon>
        <taxon>Methanobacteriota</taxon>
        <taxon>Stenosarchaea group</taxon>
        <taxon>Halobacteria</taxon>
        <taxon>Halobacteriales</taxon>
        <taxon>Natronomonadaceae</taxon>
        <taxon>Halocatena</taxon>
    </lineage>
</organism>
<dbReference type="GeneID" id="76201995"/>
<evidence type="ECO:0000313" key="2">
    <source>
        <dbReference type="Proteomes" id="UP001596417"/>
    </source>
</evidence>
<dbReference type="Gene3D" id="3.40.50.300">
    <property type="entry name" value="P-loop containing nucleotide triphosphate hydrolases"/>
    <property type="match status" value="1"/>
</dbReference>
<dbReference type="RefSeq" id="WP_264556342.1">
    <property type="nucleotide sequence ID" value="NZ_CP109980.1"/>
</dbReference>
<accession>A0ABD5YSY2</accession>
<reference evidence="1 2" key="1">
    <citation type="journal article" date="2019" name="Int. J. Syst. Evol. Microbiol.">
        <title>The Global Catalogue of Microorganisms (GCM) 10K type strain sequencing project: providing services to taxonomists for standard genome sequencing and annotation.</title>
        <authorList>
            <consortium name="The Broad Institute Genomics Platform"/>
            <consortium name="The Broad Institute Genome Sequencing Center for Infectious Disease"/>
            <person name="Wu L."/>
            <person name="Ma J."/>
        </authorList>
    </citation>
    <scope>NUCLEOTIDE SEQUENCE [LARGE SCALE GENOMIC DNA]</scope>
    <source>
        <strain evidence="1 2">RDMS1</strain>
    </source>
</reference>
<dbReference type="EMBL" id="JBHTAX010000004">
    <property type="protein sequence ID" value="MFC7192318.1"/>
    <property type="molecule type" value="Genomic_DNA"/>
</dbReference>
<keyword evidence="2" id="KW-1185">Reference proteome</keyword>
<sequence length="220" mass="26181">MTIISLEGASAVGKTTTAEVLCDEFDAYRVPEVNALFDTSKEDSTTWYFERQCDRWEIAIEREQEHDFVILDGDVLQPLWYNWIAHGLSHERADIEEFAPLDSIYRFYRKKLQERAVGFPDRYFFLHTDTDSLRQRKNSDETRTRRNFESHLQFTTPQRHYFEQLQTQSPERVRFVHTQSIETNCSTIRANFPISDNRTDRYLLTVLDAMYDWAKRTTPT</sequence>
<dbReference type="AlphaFoldDB" id="A0ABD5YSY2"/>
<comment type="caution">
    <text evidence="1">The sequence shown here is derived from an EMBL/GenBank/DDBJ whole genome shotgun (WGS) entry which is preliminary data.</text>
</comment>
<proteinExistence type="predicted"/>
<gene>
    <name evidence="1" type="ORF">ACFQL7_22555</name>
</gene>
<name>A0ABD5YSY2_9EURY</name>
<dbReference type="SUPFAM" id="SSF52540">
    <property type="entry name" value="P-loop containing nucleoside triphosphate hydrolases"/>
    <property type="match status" value="1"/>
</dbReference>
<protein>
    <submittedName>
        <fullName evidence="1">Chloramphenicol acetyltransferase</fullName>
    </submittedName>
</protein>
<dbReference type="InterPro" id="IPR027417">
    <property type="entry name" value="P-loop_NTPase"/>
</dbReference>
<dbReference type="Proteomes" id="UP001596417">
    <property type="component" value="Unassembled WGS sequence"/>
</dbReference>
<evidence type="ECO:0000313" key="1">
    <source>
        <dbReference type="EMBL" id="MFC7192318.1"/>
    </source>
</evidence>